<evidence type="ECO:0000313" key="4">
    <source>
        <dbReference type="Proteomes" id="UP000193577"/>
    </source>
</evidence>
<reference evidence="3 4" key="1">
    <citation type="submission" date="2017-04" db="EMBL/GenBank/DDBJ databases">
        <title>The new phylogeny of genus Mycobacterium.</title>
        <authorList>
            <person name="Tortoli E."/>
            <person name="Trovato A."/>
            <person name="Cirillo D.M."/>
        </authorList>
    </citation>
    <scope>NUCLEOTIDE SEQUENCE [LARGE SCALE GENOMIC DNA]</scope>
    <source>
        <strain evidence="3 4">KCTC 19819</strain>
    </source>
</reference>
<evidence type="ECO:0000313" key="3">
    <source>
        <dbReference type="EMBL" id="OSC25738.1"/>
    </source>
</evidence>
<keyword evidence="4" id="KW-1185">Reference proteome</keyword>
<comment type="caution">
    <text evidence="3">The sequence shown here is derived from an EMBL/GenBank/DDBJ whole genome shotgun (WGS) entry which is preliminary data.</text>
</comment>
<dbReference type="AlphaFoldDB" id="A0A7I7S9W9"/>
<dbReference type="GO" id="GO:0016020">
    <property type="term" value="C:membrane"/>
    <property type="evidence" value="ECO:0007669"/>
    <property type="project" value="UniProtKB-SubCell"/>
</dbReference>
<proteinExistence type="predicted"/>
<sequence>MRFSSVLLGGEPKKTETVDNSTAEETPLAVVKEEKGDAVDVAEATTEVDLSIRRYRLWPLRWSVGWPTVIAYAVLPGVVLLLALTVGFAKWQAISTGEAHRSGVEATEAATEATIALLSYQPDTVESDLDAARSRLTGTFLDSYTELTQEVVIPGAKQKQISAVATVPGAALVSVTGSHAVVLLFVNQTVIVGQDAPTDTASRVRVALDKVDDRWLISEFEPV</sequence>
<dbReference type="PANTHER" id="PTHR37042:SF4">
    <property type="entry name" value="OUTER MEMBRANE PROTEIN RV1973"/>
    <property type="match status" value="1"/>
</dbReference>
<comment type="subcellular location">
    <subcellularLocation>
        <location evidence="1">Membrane</location>
    </subcellularLocation>
</comment>
<dbReference type="Proteomes" id="UP000193577">
    <property type="component" value="Unassembled WGS sequence"/>
</dbReference>
<organism evidence="3 4">
    <name type="scientific">Mycolicibacillus koreensis</name>
    <dbReference type="NCBI Taxonomy" id="1069220"/>
    <lineage>
        <taxon>Bacteria</taxon>
        <taxon>Bacillati</taxon>
        <taxon>Actinomycetota</taxon>
        <taxon>Actinomycetes</taxon>
        <taxon>Mycobacteriales</taxon>
        <taxon>Mycobacteriaceae</taxon>
        <taxon>Mycolicibacillus</taxon>
    </lineage>
</organism>
<dbReference type="EMBL" id="NCXO01000067">
    <property type="protein sequence ID" value="OSC25738.1"/>
    <property type="molecule type" value="Genomic_DNA"/>
</dbReference>
<evidence type="ECO:0000256" key="2">
    <source>
        <dbReference type="ARBA" id="ARBA00023136"/>
    </source>
</evidence>
<protein>
    <submittedName>
        <fullName evidence="3">Uncharacterized protein</fullName>
    </submittedName>
</protein>
<evidence type="ECO:0000256" key="1">
    <source>
        <dbReference type="ARBA" id="ARBA00004370"/>
    </source>
</evidence>
<gene>
    <name evidence="3" type="ORF">B8W67_18845</name>
</gene>
<accession>A0A7I7S9W9</accession>
<name>A0A7I7S9W9_9MYCO</name>
<keyword evidence="2" id="KW-0472">Membrane</keyword>
<dbReference type="PANTHER" id="PTHR37042">
    <property type="entry name" value="OUTER MEMBRANE PROTEIN RV1973"/>
    <property type="match status" value="1"/>
</dbReference>